<sequence length="281" mass="28584">MVRTISTVLLLSLLFVTSCGQHSRDVDKPYLQKVDATERPSVLTYSRTTTPVLLDGTSQEALVVPPFGNFTPSFDNIANASNSSGISIPSNKETNTSLPTDAHAIIVPLDTSPASQNTSNTTLPNRTIAPTITDTPTISASLAPSPTLLAPSLPVSANMTANATSNSSVPPSIVFPVSTAATTVPIIHWSSDITSFQANLSQCTSVTVQGDATYCVQGPVCSGSGSGPAGVACPSAGAVATADCKPGLLSYNMSVGGCVAPTAAQCNLLPTAGGVWGCVFP</sequence>
<keyword evidence="1" id="KW-0732">Signal</keyword>
<keyword evidence="4" id="KW-1185">Reference proteome</keyword>
<organism evidence="3 4">
    <name type="scientific">Aphanomyces stellatus</name>
    <dbReference type="NCBI Taxonomy" id="120398"/>
    <lineage>
        <taxon>Eukaryota</taxon>
        <taxon>Sar</taxon>
        <taxon>Stramenopiles</taxon>
        <taxon>Oomycota</taxon>
        <taxon>Saprolegniomycetes</taxon>
        <taxon>Saprolegniales</taxon>
        <taxon>Verrucalvaceae</taxon>
        <taxon>Aphanomyces</taxon>
    </lineage>
</organism>
<evidence type="ECO:0000256" key="1">
    <source>
        <dbReference type="SAM" id="SignalP"/>
    </source>
</evidence>
<evidence type="ECO:0000313" key="4">
    <source>
        <dbReference type="Proteomes" id="UP000332933"/>
    </source>
</evidence>
<name>A0A485L746_9STRA</name>
<dbReference type="EMBL" id="CAADRA010006012">
    <property type="protein sequence ID" value="VFT93586.1"/>
    <property type="molecule type" value="Genomic_DNA"/>
</dbReference>
<evidence type="ECO:0000313" key="2">
    <source>
        <dbReference type="EMBL" id="KAF0692040.1"/>
    </source>
</evidence>
<dbReference type="EMBL" id="VJMH01005991">
    <property type="protein sequence ID" value="KAF0692040.1"/>
    <property type="molecule type" value="Genomic_DNA"/>
</dbReference>
<dbReference type="AlphaFoldDB" id="A0A485L746"/>
<gene>
    <name evidence="3" type="primary">Aste57867_16822</name>
    <name evidence="2" type="ORF">As57867_016764</name>
    <name evidence="3" type="ORF">ASTE57867_16822</name>
</gene>
<feature type="signal peptide" evidence="1">
    <location>
        <begin position="1"/>
        <end position="20"/>
    </location>
</feature>
<dbReference type="Proteomes" id="UP000332933">
    <property type="component" value="Unassembled WGS sequence"/>
</dbReference>
<evidence type="ECO:0000313" key="3">
    <source>
        <dbReference type="EMBL" id="VFT93586.1"/>
    </source>
</evidence>
<protein>
    <submittedName>
        <fullName evidence="3">Aste57867_16822 protein</fullName>
    </submittedName>
</protein>
<dbReference type="OrthoDB" id="167615at2759"/>
<proteinExistence type="predicted"/>
<dbReference type="PROSITE" id="PS51257">
    <property type="entry name" value="PROKAR_LIPOPROTEIN"/>
    <property type="match status" value="1"/>
</dbReference>
<feature type="chain" id="PRO_5036116391" evidence="1">
    <location>
        <begin position="21"/>
        <end position="281"/>
    </location>
</feature>
<reference evidence="3 4" key="1">
    <citation type="submission" date="2019-03" db="EMBL/GenBank/DDBJ databases">
        <authorList>
            <person name="Gaulin E."/>
            <person name="Dumas B."/>
        </authorList>
    </citation>
    <scope>NUCLEOTIDE SEQUENCE [LARGE SCALE GENOMIC DNA]</scope>
    <source>
        <strain evidence="3">CBS 568.67</strain>
    </source>
</reference>
<accession>A0A485L746</accession>
<reference evidence="2" key="2">
    <citation type="submission" date="2019-06" db="EMBL/GenBank/DDBJ databases">
        <title>Genomics analysis of Aphanomyces spp. identifies a new class of oomycete effector associated with host adaptation.</title>
        <authorList>
            <person name="Gaulin E."/>
        </authorList>
    </citation>
    <scope>NUCLEOTIDE SEQUENCE</scope>
    <source>
        <strain evidence="2">CBS 578.67</strain>
    </source>
</reference>